<keyword evidence="6" id="KW-0460">Magnesium</keyword>
<dbReference type="AlphaFoldDB" id="A0AAU6Q8X6"/>
<dbReference type="CDD" id="cd18746">
    <property type="entry name" value="PIN_VapC4-5_FitB-like"/>
    <property type="match status" value="1"/>
</dbReference>
<dbReference type="SUPFAM" id="SSF88723">
    <property type="entry name" value="PIN domain-like"/>
    <property type="match status" value="1"/>
</dbReference>
<keyword evidence="9" id="KW-0614">Plasmid</keyword>
<keyword evidence="5" id="KW-0378">Hydrolase</keyword>
<evidence type="ECO:0000256" key="3">
    <source>
        <dbReference type="ARBA" id="ARBA00022722"/>
    </source>
</evidence>
<dbReference type="GO" id="GO:0004518">
    <property type="term" value="F:nuclease activity"/>
    <property type="evidence" value="ECO:0007669"/>
    <property type="project" value="UniProtKB-KW"/>
</dbReference>
<name>A0AAU6Q8X6_9DEIO</name>
<proteinExistence type="inferred from homology"/>
<dbReference type="PANTHER" id="PTHR33653">
    <property type="entry name" value="RIBONUCLEASE VAPC2"/>
    <property type="match status" value="1"/>
</dbReference>
<evidence type="ECO:0000256" key="1">
    <source>
        <dbReference type="ARBA" id="ARBA00001946"/>
    </source>
</evidence>
<dbReference type="GO" id="GO:0046872">
    <property type="term" value="F:metal ion binding"/>
    <property type="evidence" value="ECO:0007669"/>
    <property type="project" value="UniProtKB-KW"/>
</dbReference>
<protein>
    <submittedName>
        <fullName evidence="9">Type II toxin-antitoxin system VapC family toxin</fullName>
    </submittedName>
</protein>
<dbReference type="Gene3D" id="3.40.50.1010">
    <property type="entry name" value="5'-nuclease"/>
    <property type="match status" value="1"/>
</dbReference>
<evidence type="ECO:0000256" key="7">
    <source>
        <dbReference type="ARBA" id="ARBA00038093"/>
    </source>
</evidence>
<organism evidence="9">
    <name type="scientific">Deinococcus sp. VB142</name>
    <dbReference type="NCBI Taxonomy" id="3112952"/>
    <lineage>
        <taxon>Bacteria</taxon>
        <taxon>Thermotogati</taxon>
        <taxon>Deinococcota</taxon>
        <taxon>Deinococci</taxon>
        <taxon>Deinococcales</taxon>
        <taxon>Deinococcaceae</taxon>
        <taxon>Deinococcus</taxon>
    </lineage>
</organism>
<comment type="cofactor">
    <cofactor evidence="1">
        <name>Mg(2+)</name>
        <dbReference type="ChEBI" id="CHEBI:18420"/>
    </cofactor>
</comment>
<evidence type="ECO:0000313" key="9">
    <source>
        <dbReference type="EMBL" id="WYF46628.1"/>
    </source>
</evidence>
<dbReference type="EMBL" id="CP149784">
    <property type="protein sequence ID" value="WYF46628.1"/>
    <property type="molecule type" value="Genomic_DNA"/>
</dbReference>
<dbReference type="InterPro" id="IPR002716">
    <property type="entry name" value="PIN_dom"/>
</dbReference>
<evidence type="ECO:0000256" key="5">
    <source>
        <dbReference type="ARBA" id="ARBA00022801"/>
    </source>
</evidence>
<evidence type="ECO:0000259" key="8">
    <source>
        <dbReference type="Pfam" id="PF01850"/>
    </source>
</evidence>
<keyword evidence="4" id="KW-0479">Metal-binding</keyword>
<evidence type="ECO:0000256" key="2">
    <source>
        <dbReference type="ARBA" id="ARBA00022649"/>
    </source>
</evidence>
<dbReference type="PANTHER" id="PTHR33653:SF1">
    <property type="entry name" value="RIBONUCLEASE VAPC2"/>
    <property type="match status" value="1"/>
</dbReference>
<dbReference type="Pfam" id="PF01850">
    <property type="entry name" value="PIN"/>
    <property type="match status" value="1"/>
</dbReference>
<dbReference type="InterPro" id="IPR029060">
    <property type="entry name" value="PIN-like_dom_sf"/>
</dbReference>
<evidence type="ECO:0000256" key="6">
    <source>
        <dbReference type="ARBA" id="ARBA00022842"/>
    </source>
</evidence>
<comment type="similarity">
    <text evidence="7">Belongs to the PINc/VapC protein family.</text>
</comment>
<keyword evidence="3" id="KW-0540">Nuclease</keyword>
<feature type="domain" description="PIN" evidence="8">
    <location>
        <begin position="3"/>
        <end position="129"/>
    </location>
</feature>
<dbReference type="GO" id="GO:0016787">
    <property type="term" value="F:hydrolase activity"/>
    <property type="evidence" value="ECO:0007669"/>
    <property type="project" value="UniProtKB-KW"/>
</dbReference>
<dbReference type="InterPro" id="IPR050556">
    <property type="entry name" value="Type_II_TA_system_RNase"/>
</dbReference>
<accession>A0AAU6Q8X6</accession>
<dbReference type="RefSeq" id="WP_339098101.1">
    <property type="nucleotide sequence ID" value="NZ_CP149784.1"/>
</dbReference>
<evidence type="ECO:0000256" key="4">
    <source>
        <dbReference type="ARBA" id="ARBA00022723"/>
    </source>
</evidence>
<geneLocation type="plasmid" evidence="9">
    <name>p1</name>
</geneLocation>
<sequence length="139" mass="15210">MFLLDTNVVSELRKVKSGRADSQVAQWASEVSAAQLYLSVITIQELELGVLLKERRSPEQGAVLREWLEEQVLPAFTGRILPVTVEIARCCAGLSVPDPKPERDGLIAATGLVHGLTVVTRNTGDFDRTGVSLLNPWET</sequence>
<keyword evidence="2" id="KW-1277">Toxin-antitoxin system</keyword>
<gene>
    <name evidence="9" type="ORF">WDJ50_18050</name>
</gene>
<reference evidence="9" key="1">
    <citation type="submission" date="2024-03" db="EMBL/GenBank/DDBJ databases">
        <title>Deinococcus weizhi sp. nov., isolated from human skin.</title>
        <authorList>
            <person name="Wei Z."/>
            <person name="Tian F."/>
            <person name="Yang C."/>
            <person name="Xin L.T."/>
            <person name="Wen Z.J."/>
            <person name="Lan K.C."/>
            <person name="Yu L."/>
            <person name="Zhe W."/>
            <person name="Dan F.D."/>
            <person name="Jun W."/>
            <person name="Rui Z."/>
            <person name="Yong X.J."/>
            <person name="Ting Y."/>
            <person name="Wei X."/>
            <person name="Xu Z.G."/>
            <person name="Xin Z."/>
            <person name="Dong F.G."/>
            <person name="Ni X.M."/>
            <person name="Zheng M.G."/>
            <person name="Chun Y."/>
            <person name="Qian W.X."/>
        </authorList>
    </citation>
    <scope>NUCLEOTIDE SEQUENCE</scope>
    <source>
        <strain evidence="9">VB142</strain>
        <plasmid evidence="9">p1</plasmid>
    </source>
</reference>